<reference evidence="3 4" key="1">
    <citation type="submission" date="2023-07" db="EMBL/GenBank/DDBJ databases">
        <title>Closed genome sequence of Methanosarcinaceae archaeon Am2.</title>
        <authorList>
            <person name="Poehlein A."/>
            <person name="Protasov E."/>
            <person name="Platt K."/>
            <person name="Reeh H."/>
            <person name="Daniel R."/>
            <person name="Brune A."/>
        </authorList>
    </citation>
    <scope>NUCLEOTIDE SEQUENCE [LARGE SCALE GENOMIC DNA]</scope>
    <source>
        <strain evidence="3 4">Am2</strain>
    </source>
</reference>
<evidence type="ECO:0000259" key="2">
    <source>
        <dbReference type="Pfam" id="PF09472"/>
    </source>
</evidence>
<dbReference type="GO" id="GO:0016020">
    <property type="term" value="C:membrane"/>
    <property type="evidence" value="ECO:0007669"/>
    <property type="project" value="InterPro"/>
</dbReference>
<sequence>MAGKKQNMDSLSIDRMVESIQRRSQLTSRSLKLDSGIESTRWRGFSVGFLFSFMFAFVIPILILVLLGVL</sequence>
<dbReference type="InterPro" id="IPR013347">
    <property type="entry name" value="MeTrfase_F_su"/>
</dbReference>
<gene>
    <name evidence="3" type="ORF">MsAm2_15410</name>
</gene>
<evidence type="ECO:0000313" key="3">
    <source>
        <dbReference type="EMBL" id="WNY27735.1"/>
    </source>
</evidence>
<dbReference type="Proteomes" id="UP001304970">
    <property type="component" value="Chromosome"/>
</dbReference>
<feature type="domain" description="Tetrahydromethanopterin S-methyltransferase F subunit" evidence="2">
    <location>
        <begin position="12"/>
        <end position="63"/>
    </location>
</feature>
<keyword evidence="1" id="KW-0472">Membrane</keyword>
<organism evidence="3 4">
    <name type="scientific">Methanolapillus ohkumae</name>
    <dbReference type="NCBI Taxonomy" id="3028298"/>
    <lineage>
        <taxon>Archaea</taxon>
        <taxon>Methanobacteriati</taxon>
        <taxon>Methanobacteriota</taxon>
        <taxon>Stenosarchaea group</taxon>
        <taxon>Methanomicrobia</taxon>
        <taxon>Methanosarcinales</taxon>
        <taxon>Methanosarcinaceae</taxon>
        <taxon>Methanolapillus</taxon>
    </lineage>
</organism>
<evidence type="ECO:0000313" key="4">
    <source>
        <dbReference type="Proteomes" id="UP001304970"/>
    </source>
</evidence>
<dbReference type="Pfam" id="PF09472">
    <property type="entry name" value="MtrF"/>
    <property type="match status" value="1"/>
</dbReference>
<dbReference type="GO" id="GO:0030269">
    <property type="term" value="F:tetrahydromethanopterin S-methyltransferase activity"/>
    <property type="evidence" value="ECO:0007669"/>
    <property type="project" value="InterPro"/>
</dbReference>
<keyword evidence="4" id="KW-1185">Reference proteome</keyword>
<accession>A0AA96V8T7</accession>
<dbReference type="GO" id="GO:0015948">
    <property type="term" value="P:methanogenesis"/>
    <property type="evidence" value="ECO:0007669"/>
    <property type="project" value="InterPro"/>
</dbReference>
<dbReference type="RefSeq" id="WP_338097693.1">
    <property type="nucleotide sequence ID" value="NZ_CP131061.1"/>
</dbReference>
<name>A0AA96V8T7_9EURY</name>
<dbReference type="AlphaFoldDB" id="A0AA96V8T7"/>
<dbReference type="EMBL" id="CP131061">
    <property type="protein sequence ID" value="WNY27735.1"/>
    <property type="molecule type" value="Genomic_DNA"/>
</dbReference>
<dbReference type="NCBIfam" id="TIGR02507">
    <property type="entry name" value="MtrF"/>
    <property type="match status" value="1"/>
</dbReference>
<dbReference type="GeneID" id="89228963"/>
<protein>
    <recommendedName>
        <fullName evidence="2">Tetrahydromethanopterin S-methyltransferase F subunit domain-containing protein</fullName>
    </recommendedName>
</protein>
<feature type="transmembrane region" description="Helical" evidence="1">
    <location>
        <begin position="47"/>
        <end position="69"/>
    </location>
</feature>
<evidence type="ECO:0000256" key="1">
    <source>
        <dbReference type="SAM" id="Phobius"/>
    </source>
</evidence>
<proteinExistence type="predicted"/>
<keyword evidence="1" id="KW-1133">Transmembrane helix</keyword>
<keyword evidence="1" id="KW-0812">Transmembrane</keyword>